<dbReference type="InterPro" id="IPR044792">
    <property type="entry name" value="TAR1"/>
</dbReference>
<gene>
    <name evidence="2" type="ORF">H6P81_021706</name>
</gene>
<evidence type="ECO:0000313" key="3">
    <source>
        <dbReference type="Proteomes" id="UP000825729"/>
    </source>
</evidence>
<sequence length="569" mass="61201">MPLIIGFYPIELATGAQLSRGKLRGNQLLDGSISLSPLYPSRRTICIAKIAMGLHQSFSGFAPPGIVHHLSVPAGRSTVQPARGSRQSASFAPLRVWSPTDSHTHVDSWSVFQDGSNGEPAGRRQERQRCHEGTPAEVATTLLSVTVTDDDPLAGSSAWLVASRGLRCRSTPRSEGRTDARAPQIMTGGASPPPSASSPDNFKHFLTFFKPLTEFTASIWAAFPNNPTRRQRQRRSSDTGSGTTGCHPSLGAPFHGTCAVRPQRTLQTTPTGEKPPILIPGSSRSPLLGESFWCSHLTWGRIRARPPGHGGNRRGGPSSEPGPLTPTSSHAGPGRAEPPLSRPGALGAKCFSANLARGGKDDQSARPTTTARTASGGQQGTGGGRTRRADAQADSMVRGILQFTPSIAISPRSSSMREPRYPLSRVVRLPCSRSDRRRRTFFLFAWHRSPSEVVVRGVRPRPSAGSPTLSPPGAGSLTLVARDSTGAATRRRRRRWASWCSSLAWSRRFGESTMILPQVQWTSRNASGGEPPTPPLIQHFTDHSIGRSDGRCVQRAGIESTPKLMTRAY</sequence>
<feature type="region of interest" description="Disordered" evidence="1">
    <location>
        <begin position="224"/>
        <end position="257"/>
    </location>
</feature>
<keyword evidence="3" id="KW-1185">Reference proteome</keyword>
<feature type="compositionally biased region" description="Low complexity" evidence="1">
    <location>
        <begin position="365"/>
        <end position="376"/>
    </location>
</feature>
<feature type="region of interest" description="Disordered" evidence="1">
    <location>
        <begin position="457"/>
        <end position="476"/>
    </location>
</feature>
<comment type="caution">
    <text evidence="2">The sequence shown here is derived from an EMBL/GenBank/DDBJ whole genome shotgun (WGS) entry which is preliminary data.</text>
</comment>
<feature type="region of interest" description="Disordered" evidence="1">
    <location>
        <begin position="111"/>
        <end position="132"/>
    </location>
</feature>
<evidence type="ECO:0000256" key="1">
    <source>
        <dbReference type="SAM" id="MobiDB-lite"/>
    </source>
</evidence>
<feature type="region of interest" description="Disordered" evidence="1">
    <location>
        <begin position="168"/>
        <end position="199"/>
    </location>
</feature>
<reference evidence="2 3" key="1">
    <citation type="submission" date="2021-07" db="EMBL/GenBank/DDBJ databases">
        <title>The Aristolochia fimbriata genome: insights into angiosperm evolution, floral development and chemical biosynthesis.</title>
        <authorList>
            <person name="Jiao Y."/>
        </authorList>
    </citation>
    <scope>NUCLEOTIDE SEQUENCE [LARGE SCALE GENOMIC DNA]</scope>
    <source>
        <strain evidence="2">IBCAS-2021</strain>
        <tissue evidence="2">Leaf</tissue>
    </source>
</reference>
<feature type="compositionally biased region" description="Basic and acidic residues" evidence="1">
    <location>
        <begin position="121"/>
        <end position="132"/>
    </location>
</feature>
<evidence type="ECO:0000313" key="2">
    <source>
        <dbReference type="EMBL" id="KAG9438350.1"/>
    </source>
</evidence>
<name>A0AAV7DP72_ARIFI</name>
<dbReference type="PANTHER" id="PTHR47188:SF1">
    <property type="entry name" value="PROTEIN TAR1"/>
    <property type="match status" value="1"/>
</dbReference>
<dbReference type="PANTHER" id="PTHR47188">
    <property type="entry name" value="PROTEIN TAR1"/>
    <property type="match status" value="1"/>
</dbReference>
<proteinExistence type="predicted"/>
<organism evidence="2 3">
    <name type="scientific">Aristolochia fimbriata</name>
    <name type="common">White veined hardy Dutchman's pipe vine</name>
    <dbReference type="NCBI Taxonomy" id="158543"/>
    <lineage>
        <taxon>Eukaryota</taxon>
        <taxon>Viridiplantae</taxon>
        <taxon>Streptophyta</taxon>
        <taxon>Embryophyta</taxon>
        <taxon>Tracheophyta</taxon>
        <taxon>Spermatophyta</taxon>
        <taxon>Magnoliopsida</taxon>
        <taxon>Magnoliidae</taxon>
        <taxon>Piperales</taxon>
        <taxon>Aristolochiaceae</taxon>
        <taxon>Aristolochia</taxon>
    </lineage>
</organism>
<protein>
    <submittedName>
        <fullName evidence="2">Uncharacterized protein</fullName>
    </submittedName>
</protein>
<dbReference type="AlphaFoldDB" id="A0AAV7DP72"/>
<dbReference type="Proteomes" id="UP000825729">
    <property type="component" value="Unassembled WGS sequence"/>
</dbReference>
<feature type="region of interest" description="Disordered" evidence="1">
    <location>
        <begin position="304"/>
        <end position="391"/>
    </location>
</feature>
<accession>A0AAV7DP72</accession>
<dbReference type="EMBL" id="JAINDJ010000158">
    <property type="protein sequence ID" value="KAG9438350.1"/>
    <property type="molecule type" value="Genomic_DNA"/>
</dbReference>
<dbReference type="GO" id="GO:0043457">
    <property type="term" value="P:regulation of cellular respiration"/>
    <property type="evidence" value="ECO:0007669"/>
    <property type="project" value="InterPro"/>
</dbReference>